<comment type="caution">
    <text evidence="2">The sequence shown here is derived from an EMBL/GenBank/DDBJ whole genome shotgun (WGS) entry which is preliminary data.</text>
</comment>
<dbReference type="Proteomes" id="UP000012081">
    <property type="component" value="Unassembled WGS sequence"/>
</dbReference>
<feature type="region of interest" description="Disordered" evidence="1">
    <location>
        <begin position="1"/>
        <end position="35"/>
    </location>
</feature>
<protein>
    <submittedName>
        <fullName evidence="2">Uncharacterized protein</fullName>
    </submittedName>
</protein>
<proteinExistence type="predicted"/>
<feature type="compositionally biased region" description="Basic and acidic residues" evidence="1">
    <location>
        <begin position="10"/>
        <end position="19"/>
    </location>
</feature>
<reference evidence="2 3" key="1">
    <citation type="submission" date="2013-03" db="EMBL/GenBank/DDBJ databases">
        <title>Assembly of a new bacterial strain Brevibacillus borstelensis AK1.</title>
        <authorList>
            <person name="Rajan I."/>
            <person name="PoliReddy D."/>
            <person name="Sugumar T."/>
            <person name="Rathinam K."/>
            <person name="Alqarawi S."/>
            <person name="Khalil A.B."/>
            <person name="Sivakumar N."/>
        </authorList>
    </citation>
    <scope>NUCLEOTIDE SEQUENCE [LARGE SCALE GENOMIC DNA]</scope>
    <source>
        <strain evidence="2 3">AK1</strain>
    </source>
</reference>
<gene>
    <name evidence="2" type="ORF">I532_11979</name>
</gene>
<accession>M8DZ94</accession>
<organism evidence="2 3">
    <name type="scientific">Brevibacillus borstelensis AK1</name>
    <dbReference type="NCBI Taxonomy" id="1300222"/>
    <lineage>
        <taxon>Bacteria</taxon>
        <taxon>Bacillati</taxon>
        <taxon>Bacillota</taxon>
        <taxon>Bacilli</taxon>
        <taxon>Bacillales</taxon>
        <taxon>Paenibacillaceae</taxon>
        <taxon>Brevibacillus</taxon>
    </lineage>
</organism>
<dbReference type="AlphaFoldDB" id="M8DZ94"/>
<sequence>MQVVLAPFLRGEKVDRQEPDPLDQAQSSHARREPGWMVQRVGQKIAGAMLLPLPQPQPYTGSDARTFARPFSVRPAPCPKYAPPARRYRPFLAESPGQPSV</sequence>
<evidence type="ECO:0000313" key="2">
    <source>
        <dbReference type="EMBL" id="EMT52371.1"/>
    </source>
</evidence>
<keyword evidence="3" id="KW-1185">Reference proteome</keyword>
<name>M8DZ94_9BACL</name>
<evidence type="ECO:0000313" key="3">
    <source>
        <dbReference type="Proteomes" id="UP000012081"/>
    </source>
</evidence>
<evidence type="ECO:0000256" key="1">
    <source>
        <dbReference type="SAM" id="MobiDB-lite"/>
    </source>
</evidence>
<dbReference type="EMBL" id="APBN01000004">
    <property type="protein sequence ID" value="EMT52371.1"/>
    <property type="molecule type" value="Genomic_DNA"/>
</dbReference>